<dbReference type="InterPro" id="IPR014729">
    <property type="entry name" value="Rossmann-like_a/b/a_fold"/>
</dbReference>
<feature type="domain" description="UspA" evidence="2">
    <location>
        <begin position="1"/>
        <end position="145"/>
    </location>
</feature>
<dbReference type="Proteomes" id="UP000237839">
    <property type="component" value="Unassembled WGS sequence"/>
</dbReference>
<sequence>MFKHILVPTDGSEISKRVVRDCIKFAKEINAEVIGFTAMPEYSVYAYEAEVLLDAMEQFTNQCIANATRNLDDIKAVAKEFGVKCETYYLTSDFPYAAIIQAAQDKNCDLIAMAAHGRKGIKGILLGSETQKVLTHCQIPVLVFR</sequence>
<comment type="similarity">
    <text evidence="1">Belongs to the universal stress protein A family.</text>
</comment>
<reference evidence="3 4" key="1">
    <citation type="submission" date="2018-02" db="EMBL/GenBank/DDBJ databases">
        <title>Solimicrobium silvestre gen. nov., sp. nov., isolated from alpine forest soil.</title>
        <authorList>
            <person name="Margesin R."/>
            <person name="Albuquerque L."/>
            <person name="Zhang D.-C."/>
            <person name="Froufe H.J.C."/>
            <person name="Severino R."/>
            <person name="Roxo I."/>
            <person name="Egas C."/>
            <person name="Da Costa M.S."/>
        </authorList>
    </citation>
    <scope>NUCLEOTIDE SEQUENCE [LARGE SCALE GENOMIC DNA]</scope>
    <source>
        <strain evidence="3 4">S20-91</strain>
    </source>
</reference>
<name>A0A2S9H0I8_9BURK</name>
<dbReference type="RefSeq" id="WP_105531519.1">
    <property type="nucleotide sequence ID" value="NZ_PUGF01000007.1"/>
</dbReference>
<dbReference type="PRINTS" id="PR01438">
    <property type="entry name" value="UNVRSLSTRESS"/>
</dbReference>
<evidence type="ECO:0000256" key="1">
    <source>
        <dbReference type="ARBA" id="ARBA00008791"/>
    </source>
</evidence>
<dbReference type="OrthoDB" id="5295044at2"/>
<dbReference type="EMBL" id="PUGF01000007">
    <property type="protein sequence ID" value="PRC93473.1"/>
    <property type="molecule type" value="Genomic_DNA"/>
</dbReference>
<protein>
    <submittedName>
        <fullName evidence="3">Universal stress protein UspA and related nucleotide-binding protein</fullName>
    </submittedName>
</protein>
<dbReference type="Gene3D" id="3.40.50.620">
    <property type="entry name" value="HUPs"/>
    <property type="match status" value="1"/>
</dbReference>
<dbReference type="InterPro" id="IPR006016">
    <property type="entry name" value="UspA"/>
</dbReference>
<proteinExistence type="inferred from homology"/>
<keyword evidence="4" id="KW-1185">Reference proteome</keyword>
<evidence type="ECO:0000259" key="2">
    <source>
        <dbReference type="Pfam" id="PF00582"/>
    </source>
</evidence>
<dbReference type="PANTHER" id="PTHR46268:SF15">
    <property type="entry name" value="UNIVERSAL STRESS PROTEIN HP_0031"/>
    <property type="match status" value="1"/>
</dbReference>
<gene>
    <name evidence="3" type="ORF">S2091_1860</name>
</gene>
<dbReference type="CDD" id="cd00293">
    <property type="entry name" value="USP-like"/>
    <property type="match status" value="1"/>
</dbReference>
<dbReference type="AlphaFoldDB" id="A0A2S9H0I8"/>
<evidence type="ECO:0000313" key="3">
    <source>
        <dbReference type="EMBL" id="PRC93473.1"/>
    </source>
</evidence>
<dbReference type="SUPFAM" id="SSF52402">
    <property type="entry name" value="Adenine nucleotide alpha hydrolases-like"/>
    <property type="match status" value="1"/>
</dbReference>
<dbReference type="InterPro" id="IPR006015">
    <property type="entry name" value="Universal_stress_UspA"/>
</dbReference>
<accession>A0A2S9H0I8</accession>
<comment type="caution">
    <text evidence="3">The sequence shown here is derived from an EMBL/GenBank/DDBJ whole genome shotgun (WGS) entry which is preliminary data.</text>
</comment>
<dbReference type="Pfam" id="PF00582">
    <property type="entry name" value="Usp"/>
    <property type="match status" value="1"/>
</dbReference>
<organism evidence="3 4">
    <name type="scientific">Solimicrobium silvestre</name>
    <dbReference type="NCBI Taxonomy" id="2099400"/>
    <lineage>
        <taxon>Bacteria</taxon>
        <taxon>Pseudomonadati</taxon>
        <taxon>Pseudomonadota</taxon>
        <taxon>Betaproteobacteria</taxon>
        <taxon>Burkholderiales</taxon>
        <taxon>Oxalobacteraceae</taxon>
        <taxon>Solimicrobium</taxon>
    </lineage>
</organism>
<dbReference type="PANTHER" id="PTHR46268">
    <property type="entry name" value="STRESS RESPONSE PROTEIN NHAX"/>
    <property type="match status" value="1"/>
</dbReference>
<evidence type="ECO:0000313" key="4">
    <source>
        <dbReference type="Proteomes" id="UP000237839"/>
    </source>
</evidence>